<dbReference type="SUPFAM" id="SSF55729">
    <property type="entry name" value="Acyl-CoA N-acyltransferases (Nat)"/>
    <property type="match status" value="1"/>
</dbReference>
<dbReference type="CDD" id="cd04301">
    <property type="entry name" value="NAT_SF"/>
    <property type="match status" value="1"/>
</dbReference>
<dbReference type="GO" id="GO:0016747">
    <property type="term" value="F:acyltransferase activity, transferring groups other than amino-acyl groups"/>
    <property type="evidence" value="ECO:0007669"/>
    <property type="project" value="InterPro"/>
</dbReference>
<comment type="caution">
    <text evidence="4">The sequence shown here is derived from an EMBL/GenBank/DDBJ whole genome shotgun (WGS) entry which is preliminary data.</text>
</comment>
<sequence>MQIREYQPQDLEKTAALWLTSTIKAHPFIPEEYWLRAYREVYHRWLPGAVTLLADVDGEIEGFLSFTAPGEIGALFAGPSCQGKGHGTALLNAAKERFAHLKLSVYAENTRAVGFYEKNGFSLQEERIDEATDQREFVMSWHR</sequence>
<dbReference type="Gene3D" id="3.40.630.30">
    <property type="match status" value="1"/>
</dbReference>
<dbReference type="EMBL" id="JACONZ010000004">
    <property type="protein sequence ID" value="MBC5582250.1"/>
    <property type="molecule type" value="Genomic_DNA"/>
</dbReference>
<feature type="domain" description="N-acetyltransferase" evidence="3">
    <location>
        <begin position="1"/>
        <end position="143"/>
    </location>
</feature>
<evidence type="ECO:0000313" key="5">
    <source>
        <dbReference type="Proteomes" id="UP000659630"/>
    </source>
</evidence>
<dbReference type="PANTHER" id="PTHR43800">
    <property type="entry name" value="PEPTIDYL-LYSINE N-ACETYLTRANSFERASE YJAB"/>
    <property type="match status" value="1"/>
</dbReference>
<evidence type="ECO:0000259" key="3">
    <source>
        <dbReference type="PROSITE" id="PS51186"/>
    </source>
</evidence>
<dbReference type="Proteomes" id="UP000659630">
    <property type="component" value="Unassembled WGS sequence"/>
</dbReference>
<reference evidence="4" key="1">
    <citation type="submission" date="2020-08" db="EMBL/GenBank/DDBJ databases">
        <title>Genome public.</title>
        <authorList>
            <person name="Liu C."/>
            <person name="Sun Q."/>
        </authorList>
    </citation>
    <scope>NUCLEOTIDE SEQUENCE</scope>
    <source>
        <strain evidence="4">BX8</strain>
    </source>
</reference>
<keyword evidence="2 4" id="KW-0012">Acyltransferase</keyword>
<dbReference type="RefSeq" id="WP_186888590.1">
    <property type="nucleotide sequence ID" value="NZ_JACONZ010000004.1"/>
</dbReference>
<evidence type="ECO:0000256" key="2">
    <source>
        <dbReference type="ARBA" id="ARBA00023315"/>
    </source>
</evidence>
<dbReference type="InterPro" id="IPR000182">
    <property type="entry name" value="GNAT_dom"/>
</dbReference>
<dbReference type="PANTHER" id="PTHR43800:SF1">
    <property type="entry name" value="PEPTIDYL-LYSINE N-ACETYLTRANSFERASE YJAB"/>
    <property type="match status" value="1"/>
</dbReference>
<keyword evidence="5" id="KW-1185">Reference proteome</keyword>
<dbReference type="Pfam" id="PF00583">
    <property type="entry name" value="Acetyltransf_1"/>
    <property type="match status" value="1"/>
</dbReference>
<dbReference type="InterPro" id="IPR016181">
    <property type="entry name" value="Acyl_CoA_acyltransferase"/>
</dbReference>
<gene>
    <name evidence="4" type="ORF">H8S23_12100</name>
</gene>
<name>A0A923L1R6_9FIRM</name>
<keyword evidence="1 4" id="KW-0808">Transferase</keyword>
<evidence type="ECO:0000313" key="4">
    <source>
        <dbReference type="EMBL" id="MBC5582250.1"/>
    </source>
</evidence>
<accession>A0A923L1R6</accession>
<organism evidence="4 5">
    <name type="scientific">Anaerofilum hominis</name>
    <dbReference type="NCBI Taxonomy" id="2763016"/>
    <lineage>
        <taxon>Bacteria</taxon>
        <taxon>Bacillati</taxon>
        <taxon>Bacillota</taxon>
        <taxon>Clostridia</taxon>
        <taxon>Eubacteriales</taxon>
        <taxon>Oscillospiraceae</taxon>
        <taxon>Anaerofilum</taxon>
    </lineage>
</organism>
<protein>
    <submittedName>
        <fullName evidence="4">N-acetyltransferase</fullName>
        <ecNumber evidence="4">2.3.1.-</ecNumber>
    </submittedName>
</protein>
<dbReference type="EC" id="2.3.1.-" evidence="4"/>
<evidence type="ECO:0000256" key="1">
    <source>
        <dbReference type="ARBA" id="ARBA00022679"/>
    </source>
</evidence>
<dbReference type="PROSITE" id="PS51186">
    <property type="entry name" value="GNAT"/>
    <property type="match status" value="1"/>
</dbReference>
<dbReference type="NCBIfam" id="NF007853">
    <property type="entry name" value="PRK10562.1"/>
    <property type="match status" value="1"/>
</dbReference>
<dbReference type="AlphaFoldDB" id="A0A923L1R6"/>
<proteinExistence type="predicted"/>